<evidence type="ECO:0000256" key="2">
    <source>
        <dbReference type="ARBA" id="ARBA00004685"/>
    </source>
</evidence>
<accession>A0ABR3XMY2</accession>
<sequence length="211" mass="23814">MLVAPFLEQHPSVAQPHLVRFDARLHHPTVYGGPPSPAVESLWMDLAVNFTPVAIPEIPGKKAGLSGSVLMARNDKSGNRELAYLATVEVFHQLHCLDLLRKAAYPNFGYYSQLGEPMFNDNELYQLGPHIGHCVDILRQSLTCKPDYALIGYSYVEGLDYPVPNFPAVKHNCHNFSALQKWTEERAVRELRLEDLVDRKDERVVVLKEVP</sequence>
<keyword evidence="4" id="KW-1133">Transmembrane helix</keyword>
<keyword evidence="7" id="KW-0325">Glycoprotein</keyword>
<name>A0ABR3XMY2_9PEZI</name>
<protein>
    <submittedName>
        <fullName evidence="9">Uncharacterized protein</fullName>
    </submittedName>
</protein>
<proteinExistence type="inferred from homology"/>
<comment type="similarity">
    <text evidence="8">Belongs to the ustYa family.</text>
</comment>
<evidence type="ECO:0000256" key="1">
    <source>
        <dbReference type="ARBA" id="ARBA00004167"/>
    </source>
</evidence>
<gene>
    <name evidence="9" type="ORF">VTK73DRAFT_8852</name>
</gene>
<dbReference type="PANTHER" id="PTHR33365:SF4">
    <property type="entry name" value="CYCLOCHLOROTINE BIOSYNTHESIS PROTEIN O"/>
    <property type="match status" value="1"/>
</dbReference>
<evidence type="ECO:0000256" key="6">
    <source>
        <dbReference type="ARBA" id="ARBA00023136"/>
    </source>
</evidence>
<evidence type="ECO:0000256" key="7">
    <source>
        <dbReference type="ARBA" id="ARBA00023180"/>
    </source>
</evidence>
<evidence type="ECO:0000256" key="3">
    <source>
        <dbReference type="ARBA" id="ARBA00022692"/>
    </source>
</evidence>
<organism evidence="9 10">
    <name type="scientific">Phialemonium thermophilum</name>
    <dbReference type="NCBI Taxonomy" id="223376"/>
    <lineage>
        <taxon>Eukaryota</taxon>
        <taxon>Fungi</taxon>
        <taxon>Dikarya</taxon>
        <taxon>Ascomycota</taxon>
        <taxon>Pezizomycotina</taxon>
        <taxon>Sordariomycetes</taxon>
        <taxon>Sordariomycetidae</taxon>
        <taxon>Cephalothecales</taxon>
        <taxon>Cephalothecaceae</taxon>
        <taxon>Phialemonium</taxon>
    </lineage>
</organism>
<keyword evidence="6" id="KW-0472">Membrane</keyword>
<evidence type="ECO:0000256" key="4">
    <source>
        <dbReference type="ARBA" id="ARBA00022989"/>
    </source>
</evidence>
<evidence type="ECO:0000256" key="5">
    <source>
        <dbReference type="ARBA" id="ARBA00023026"/>
    </source>
</evidence>
<reference evidence="9 10" key="1">
    <citation type="journal article" date="2024" name="Commun. Biol.">
        <title>Comparative genomic analysis of thermophilic fungi reveals convergent evolutionary adaptations and gene losses.</title>
        <authorList>
            <person name="Steindorff A.S."/>
            <person name="Aguilar-Pontes M.V."/>
            <person name="Robinson A.J."/>
            <person name="Andreopoulos B."/>
            <person name="LaButti K."/>
            <person name="Kuo A."/>
            <person name="Mondo S."/>
            <person name="Riley R."/>
            <person name="Otillar R."/>
            <person name="Haridas S."/>
            <person name="Lipzen A."/>
            <person name="Grimwood J."/>
            <person name="Schmutz J."/>
            <person name="Clum A."/>
            <person name="Reid I.D."/>
            <person name="Moisan M.C."/>
            <person name="Butler G."/>
            <person name="Nguyen T.T.M."/>
            <person name="Dewar K."/>
            <person name="Conant G."/>
            <person name="Drula E."/>
            <person name="Henrissat B."/>
            <person name="Hansel C."/>
            <person name="Singer S."/>
            <person name="Hutchinson M.I."/>
            <person name="de Vries R.P."/>
            <person name="Natvig D.O."/>
            <person name="Powell A.J."/>
            <person name="Tsang A."/>
            <person name="Grigoriev I.V."/>
        </authorList>
    </citation>
    <scope>NUCLEOTIDE SEQUENCE [LARGE SCALE GENOMIC DNA]</scope>
    <source>
        <strain evidence="9 10">ATCC 24622</strain>
    </source>
</reference>
<keyword evidence="10" id="KW-1185">Reference proteome</keyword>
<comment type="pathway">
    <text evidence="2">Mycotoxin biosynthesis.</text>
</comment>
<comment type="caution">
    <text evidence="9">The sequence shown here is derived from an EMBL/GenBank/DDBJ whole genome shotgun (WGS) entry which is preliminary data.</text>
</comment>
<dbReference type="Proteomes" id="UP001586593">
    <property type="component" value="Unassembled WGS sequence"/>
</dbReference>
<dbReference type="Pfam" id="PF11807">
    <property type="entry name" value="UstYa"/>
    <property type="match status" value="1"/>
</dbReference>
<dbReference type="PANTHER" id="PTHR33365">
    <property type="entry name" value="YALI0B05434P"/>
    <property type="match status" value="1"/>
</dbReference>
<keyword evidence="5" id="KW-0843">Virulence</keyword>
<evidence type="ECO:0000313" key="10">
    <source>
        <dbReference type="Proteomes" id="UP001586593"/>
    </source>
</evidence>
<evidence type="ECO:0000256" key="8">
    <source>
        <dbReference type="ARBA" id="ARBA00035112"/>
    </source>
</evidence>
<evidence type="ECO:0000313" key="9">
    <source>
        <dbReference type="EMBL" id="KAL1877115.1"/>
    </source>
</evidence>
<keyword evidence="3" id="KW-0812">Transmembrane</keyword>
<dbReference type="EMBL" id="JAZHXJ010000068">
    <property type="protein sequence ID" value="KAL1877115.1"/>
    <property type="molecule type" value="Genomic_DNA"/>
</dbReference>
<dbReference type="InterPro" id="IPR021765">
    <property type="entry name" value="UstYa-like"/>
</dbReference>
<comment type="subcellular location">
    <subcellularLocation>
        <location evidence="1">Membrane</location>
        <topology evidence="1">Single-pass membrane protein</topology>
    </subcellularLocation>
</comment>